<protein>
    <recommendedName>
        <fullName evidence="8">5-hydroxyisourate hydrolase</fullName>
        <shortName evidence="8">HIU hydrolase</shortName>
        <shortName evidence="8">HIUHase</shortName>
        <ecNumber evidence="8">3.5.2.17</ecNumber>
    </recommendedName>
</protein>
<evidence type="ECO:0000256" key="6">
    <source>
        <dbReference type="ARBA" id="ARBA00022801"/>
    </source>
</evidence>
<dbReference type="SUPFAM" id="SSF49472">
    <property type="entry name" value="Transthyretin (synonym: prealbumin)"/>
    <property type="match status" value="1"/>
</dbReference>
<evidence type="ECO:0000313" key="12">
    <source>
        <dbReference type="Proteomes" id="UP000519023"/>
    </source>
</evidence>
<comment type="function">
    <text evidence="2">Catalyzes the hydrolysis of 5-hydroxyisourate (HIU) to 2-oxo-4-hydroxy-4-carboxy-5-ureidoimidazoline (OHCU).</text>
</comment>
<dbReference type="RefSeq" id="WP_169572037.1">
    <property type="nucleotide sequence ID" value="NZ_JABBFV010000004.1"/>
</dbReference>
<evidence type="ECO:0000256" key="9">
    <source>
        <dbReference type="SAM" id="SignalP"/>
    </source>
</evidence>
<comment type="caution">
    <text evidence="11">The sequence shown here is derived from an EMBL/GenBank/DDBJ whole genome shotgun (WGS) entry which is preliminary data.</text>
</comment>
<name>A0A7X9WU92_9SPHN</name>
<evidence type="ECO:0000256" key="8">
    <source>
        <dbReference type="RuleBase" id="RU361270"/>
    </source>
</evidence>
<comment type="subunit">
    <text evidence="4 8">Homotetramer.</text>
</comment>
<evidence type="ECO:0000259" key="10">
    <source>
        <dbReference type="SMART" id="SM00095"/>
    </source>
</evidence>
<feature type="signal peptide" evidence="9">
    <location>
        <begin position="1"/>
        <end position="22"/>
    </location>
</feature>
<dbReference type="NCBIfam" id="TIGR02962">
    <property type="entry name" value="hdxy_isourate"/>
    <property type="match status" value="1"/>
</dbReference>
<evidence type="ECO:0000256" key="1">
    <source>
        <dbReference type="ARBA" id="ARBA00001043"/>
    </source>
</evidence>
<feature type="binding site" evidence="7">
    <location>
        <position position="130"/>
    </location>
    <ligand>
        <name>substrate</name>
    </ligand>
</feature>
<dbReference type="InterPro" id="IPR023416">
    <property type="entry name" value="Transthyretin/HIU_hydrolase_d"/>
</dbReference>
<keyword evidence="12" id="KW-1185">Reference proteome</keyword>
<evidence type="ECO:0000256" key="2">
    <source>
        <dbReference type="ARBA" id="ARBA00002704"/>
    </source>
</evidence>
<dbReference type="PRINTS" id="PR00189">
    <property type="entry name" value="TRNSTHYRETIN"/>
</dbReference>
<dbReference type="EC" id="3.5.2.17" evidence="8"/>
<evidence type="ECO:0000256" key="5">
    <source>
        <dbReference type="ARBA" id="ARBA00022631"/>
    </source>
</evidence>
<dbReference type="PANTHER" id="PTHR10395">
    <property type="entry name" value="URICASE AND TRANSTHYRETIN-RELATED"/>
    <property type="match status" value="1"/>
</dbReference>
<feature type="binding site" evidence="7">
    <location>
        <position position="28"/>
    </location>
    <ligand>
        <name>substrate</name>
    </ligand>
</feature>
<dbReference type="InterPro" id="IPR000895">
    <property type="entry name" value="Transthyretin/HIU_hydrolase"/>
</dbReference>
<comment type="catalytic activity">
    <reaction evidence="1 8">
        <text>5-hydroxyisourate + H2O = 5-hydroxy-2-oxo-4-ureido-2,5-dihydro-1H-imidazole-5-carboxylate + H(+)</text>
        <dbReference type="Rhea" id="RHEA:23736"/>
        <dbReference type="ChEBI" id="CHEBI:15377"/>
        <dbReference type="ChEBI" id="CHEBI:15378"/>
        <dbReference type="ChEBI" id="CHEBI:18072"/>
        <dbReference type="ChEBI" id="CHEBI:58639"/>
        <dbReference type="EC" id="3.5.2.17"/>
    </reaction>
</comment>
<comment type="similarity">
    <text evidence="3 8">Belongs to the transthyretin family. 5-hydroxyisourate hydrolase subfamily.</text>
</comment>
<keyword evidence="9" id="KW-0732">Signal</keyword>
<dbReference type="GO" id="GO:0006144">
    <property type="term" value="P:purine nucleobase metabolic process"/>
    <property type="evidence" value="ECO:0007669"/>
    <property type="project" value="UniProtKB-KW"/>
</dbReference>
<dbReference type="PANTHER" id="PTHR10395:SF7">
    <property type="entry name" value="5-HYDROXYISOURATE HYDROLASE"/>
    <property type="match status" value="1"/>
</dbReference>
<dbReference type="AlphaFoldDB" id="A0A7X9WU92"/>
<evidence type="ECO:0000313" key="11">
    <source>
        <dbReference type="EMBL" id="NML10020.1"/>
    </source>
</evidence>
<dbReference type="Proteomes" id="UP000519023">
    <property type="component" value="Unassembled WGS sequence"/>
</dbReference>
<dbReference type="SMART" id="SM00095">
    <property type="entry name" value="TR_THY"/>
    <property type="match status" value="1"/>
</dbReference>
<dbReference type="Gene3D" id="2.60.40.180">
    <property type="entry name" value="Transthyretin/hydroxyisourate hydrolase domain"/>
    <property type="match status" value="1"/>
</dbReference>
<dbReference type="EMBL" id="JABBFV010000004">
    <property type="protein sequence ID" value="NML10020.1"/>
    <property type="molecule type" value="Genomic_DNA"/>
</dbReference>
<feature type="chain" id="PRO_5031029006" description="5-hydroxyisourate hydrolase" evidence="9">
    <location>
        <begin position="23"/>
        <end position="133"/>
    </location>
</feature>
<keyword evidence="5 8" id="KW-0659">Purine metabolism</keyword>
<keyword evidence="6 8" id="KW-0378">Hydrolase</keyword>
<feature type="domain" description="Transthyretin/hydroxyisourate hydrolase" evidence="10">
    <location>
        <begin position="20"/>
        <end position="133"/>
    </location>
</feature>
<organism evidence="11 12">
    <name type="scientific">Sphingobium psychrophilum</name>
    <dbReference type="NCBI Taxonomy" id="2728834"/>
    <lineage>
        <taxon>Bacteria</taxon>
        <taxon>Pseudomonadati</taxon>
        <taxon>Pseudomonadota</taxon>
        <taxon>Alphaproteobacteria</taxon>
        <taxon>Sphingomonadales</taxon>
        <taxon>Sphingomonadaceae</taxon>
        <taxon>Sphingobium</taxon>
    </lineage>
</organism>
<accession>A0A7X9WU92</accession>
<dbReference type="InterPro" id="IPR036817">
    <property type="entry name" value="Transthyretin/HIU_hydrolase_sf"/>
</dbReference>
<gene>
    <name evidence="11" type="primary">uraH</name>
    <name evidence="11" type="ORF">HHL08_07615</name>
</gene>
<dbReference type="InterPro" id="IPR014306">
    <property type="entry name" value="Hydroxyisourate_hydrolase"/>
</dbReference>
<proteinExistence type="inferred from homology"/>
<feature type="binding site" evidence="7">
    <location>
        <position position="67"/>
    </location>
    <ligand>
        <name>substrate</name>
    </ligand>
</feature>
<evidence type="ECO:0000256" key="7">
    <source>
        <dbReference type="PIRSR" id="PIRSR600895-51"/>
    </source>
</evidence>
<dbReference type="Pfam" id="PF00576">
    <property type="entry name" value="Transthyretin"/>
    <property type="match status" value="1"/>
</dbReference>
<reference evidence="11 12" key="1">
    <citation type="submission" date="2020-04" db="EMBL/GenBank/DDBJ databases">
        <title>Sphingobium sp. AR-3-1 isolated from Arctic soil.</title>
        <authorList>
            <person name="Dahal R.H."/>
            <person name="Chaudhary D.K."/>
        </authorList>
    </citation>
    <scope>NUCLEOTIDE SEQUENCE [LARGE SCALE GENOMIC DNA]</scope>
    <source>
        <strain evidence="11 12">AR-3-1</strain>
    </source>
</reference>
<dbReference type="GO" id="GO:0033971">
    <property type="term" value="F:hydroxyisourate hydrolase activity"/>
    <property type="evidence" value="ECO:0007669"/>
    <property type="project" value="UniProtKB-EC"/>
</dbReference>
<evidence type="ECO:0000256" key="4">
    <source>
        <dbReference type="ARBA" id="ARBA00011881"/>
    </source>
</evidence>
<sequence length="133" mass="14426">MLKIVALAMAGLLTLTPAVACAETISTHVLDLVRGEGGAGLPVTLSRRQADGTWKMLASAMTDDNGRVRAFGDNLQAEEGLYRLSFDMSDMSKPTHSAFFPEITIVFRVADPTRHVHVPIVLSPYGYSTYRGN</sequence>
<evidence type="ECO:0000256" key="3">
    <source>
        <dbReference type="ARBA" id="ARBA00009850"/>
    </source>
</evidence>